<protein>
    <submittedName>
        <fullName evidence="1">Uncharacterized protein</fullName>
    </submittedName>
</protein>
<dbReference type="Pfam" id="PF14414">
    <property type="entry name" value="WHH"/>
    <property type="match status" value="1"/>
</dbReference>
<accession>A0A095ZPP5</accession>
<dbReference type="RefSeq" id="WP_036871859.1">
    <property type="nucleotide sequence ID" value="NZ_JRNN01000028.1"/>
</dbReference>
<evidence type="ECO:0000313" key="1">
    <source>
        <dbReference type="EMBL" id="KGF36321.1"/>
    </source>
</evidence>
<dbReference type="OrthoDB" id="1453128at2"/>
<dbReference type="Proteomes" id="UP000029556">
    <property type="component" value="Unassembled WGS sequence"/>
</dbReference>
<dbReference type="InterPro" id="IPR032869">
    <property type="entry name" value="WHH_dom_containing"/>
</dbReference>
<proteinExistence type="predicted"/>
<reference evidence="1 2" key="1">
    <citation type="submission" date="2014-07" db="EMBL/GenBank/DDBJ databases">
        <authorList>
            <person name="McCorrison J."/>
            <person name="Sanka R."/>
            <person name="Torralba M."/>
            <person name="Gillis M."/>
            <person name="Haft D.H."/>
            <person name="Methe B."/>
            <person name="Sutton G."/>
            <person name="Nelson K.E."/>
        </authorList>
    </citation>
    <scope>NUCLEOTIDE SEQUENCE [LARGE SCALE GENOMIC DNA]</scope>
    <source>
        <strain evidence="1 2">DNF00853</strain>
    </source>
</reference>
<comment type="caution">
    <text evidence="1">The sequence shown here is derived from an EMBL/GenBank/DDBJ whole genome shotgun (WGS) entry which is preliminary data.</text>
</comment>
<organism evidence="1 2">
    <name type="scientific">Hoylesella buccalis DNF00853</name>
    <dbReference type="NCBI Taxonomy" id="1401074"/>
    <lineage>
        <taxon>Bacteria</taxon>
        <taxon>Pseudomonadati</taxon>
        <taxon>Bacteroidota</taxon>
        <taxon>Bacteroidia</taxon>
        <taxon>Bacteroidales</taxon>
        <taxon>Prevotellaceae</taxon>
        <taxon>Hoylesella</taxon>
    </lineage>
</organism>
<dbReference type="EMBL" id="JRNN01000028">
    <property type="protein sequence ID" value="KGF36321.1"/>
    <property type="molecule type" value="Genomic_DNA"/>
</dbReference>
<gene>
    <name evidence="1" type="ORF">HMPREF2137_02425</name>
</gene>
<evidence type="ECO:0000313" key="2">
    <source>
        <dbReference type="Proteomes" id="UP000029556"/>
    </source>
</evidence>
<dbReference type="AlphaFoldDB" id="A0A095ZPP5"/>
<sequence length="530" mass="59758">MKLNKYFLFIGLLSLLLTSSCKKVAKEASEKVAGKGAKSLSKEFTEESLEKFSKRELKTITWEDFYKAIAKKMPALAQALDGLDSHVRVVFEKYLKKDYRFFKGLTSSNTVIDECAIYSKQAPKLMKDPNFMRMYVKANILRNEGRNSIIDNLIAKEEAGFVKFYTKTTNKLVAEYRDGIVNTFDRSILSQELIPNACYEIKGVNGKKCSYFIDDLGRISSIEGKNMSPEDIASEIVNISTKNDFGKEWDQALSKLKQSSGKNDVNIKCQFSYANDDEILPKYAHIETDLSGKKKVSSTYKNVAKRIGNTFSSEENEAILKKYASKVGLSADNSTKLLSEMNTDDGLARLIHENPQLNIKRWSNTRHHVDKKLIMRTPKGKMPIKARVYAGNVYYFNPHLNYGLKARLRRGNGMVNLRGMSNLSYDDLVRLDKLYPDGVPFTKQGFPDFSNVAAKGRDGKPIKVDIGKLTGDSKKDISKAETIFQNQGNSWGAGFTWHHIENTTSLLRVPTQIHQLVDHTGGMSMSGLKK</sequence>
<name>A0A095ZPP5_9BACT</name>
<dbReference type="PROSITE" id="PS51257">
    <property type="entry name" value="PROKAR_LIPOPROTEIN"/>
    <property type="match status" value="1"/>
</dbReference>